<sequence length="55" mass="6421">MRISRDILKKLAATVCINMGNANFRGYLFRNYWAVWEPKLAKMGINRSETICQVQ</sequence>
<keyword evidence="2" id="KW-1185">Reference proteome</keyword>
<dbReference type="Proteomes" id="UP000054843">
    <property type="component" value="Unassembled WGS sequence"/>
</dbReference>
<dbReference type="EMBL" id="JYDO01000928">
    <property type="protein sequence ID" value="KRZ64610.1"/>
    <property type="molecule type" value="Genomic_DNA"/>
</dbReference>
<evidence type="ECO:0000313" key="2">
    <source>
        <dbReference type="Proteomes" id="UP000054843"/>
    </source>
</evidence>
<name>A0A0V1LZI1_9BILA</name>
<proteinExistence type="predicted"/>
<evidence type="ECO:0000313" key="1">
    <source>
        <dbReference type="EMBL" id="KRZ64610.1"/>
    </source>
</evidence>
<dbReference type="AlphaFoldDB" id="A0A0V1LZI1"/>
<accession>A0A0V1LZI1</accession>
<comment type="caution">
    <text evidence="1">The sequence shown here is derived from an EMBL/GenBank/DDBJ whole genome shotgun (WGS) entry which is preliminary data.</text>
</comment>
<protein>
    <submittedName>
        <fullName evidence="1">Uncharacterized protein</fullName>
    </submittedName>
</protein>
<reference evidence="1 2" key="1">
    <citation type="submission" date="2015-01" db="EMBL/GenBank/DDBJ databases">
        <title>Evolution of Trichinella species and genotypes.</title>
        <authorList>
            <person name="Korhonen P.K."/>
            <person name="Edoardo P."/>
            <person name="Giuseppe L.R."/>
            <person name="Gasser R.B."/>
        </authorList>
    </citation>
    <scope>NUCLEOTIDE SEQUENCE [LARGE SCALE GENOMIC DNA]</scope>
    <source>
        <strain evidence="1">ISS1980</strain>
    </source>
</reference>
<organism evidence="1 2">
    <name type="scientific">Trichinella papuae</name>
    <dbReference type="NCBI Taxonomy" id="268474"/>
    <lineage>
        <taxon>Eukaryota</taxon>
        <taxon>Metazoa</taxon>
        <taxon>Ecdysozoa</taxon>
        <taxon>Nematoda</taxon>
        <taxon>Enoplea</taxon>
        <taxon>Dorylaimia</taxon>
        <taxon>Trichinellida</taxon>
        <taxon>Trichinellidae</taxon>
        <taxon>Trichinella</taxon>
    </lineage>
</organism>
<gene>
    <name evidence="1" type="ORF">T10_4600</name>
</gene>